<reference evidence="1 2" key="1">
    <citation type="journal article" date="2022" name="Allergy">
        <title>Genome assembly and annotation of Periplaneta americana reveal a comprehensive cockroach allergen profile.</title>
        <authorList>
            <person name="Wang L."/>
            <person name="Xiong Q."/>
            <person name="Saelim N."/>
            <person name="Wang L."/>
            <person name="Nong W."/>
            <person name="Wan A.T."/>
            <person name="Shi M."/>
            <person name="Liu X."/>
            <person name="Cao Q."/>
            <person name="Hui J.H.L."/>
            <person name="Sookrung N."/>
            <person name="Leung T.F."/>
            <person name="Tungtrongchitr A."/>
            <person name="Tsui S.K.W."/>
        </authorList>
    </citation>
    <scope>NUCLEOTIDE SEQUENCE [LARGE SCALE GENOMIC DNA]</scope>
    <source>
        <strain evidence="1">PWHHKU_190912</strain>
    </source>
</reference>
<evidence type="ECO:0000313" key="1">
    <source>
        <dbReference type="EMBL" id="KAJ4451718.1"/>
    </source>
</evidence>
<accession>A0ABQ8TZI9</accession>
<protein>
    <submittedName>
        <fullName evidence="1">Uncharacterized protein</fullName>
    </submittedName>
</protein>
<dbReference type="Proteomes" id="UP001148838">
    <property type="component" value="Unassembled WGS sequence"/>
</dbReference>
<gene>
    <name evidence="1" type="ORF">ANN_03188</name>
</gene>
<sequence length="115" mass="13447">MTNRLNGEITGSFRETPCPFYWKRYRLRLQFAPGYGSSMTELLRTSVLRSKTCLVHFSNFKAIGLEVNLEKTKYMLMSRDQNIVRIGNVELEIYPSKKLKNSNILQQKYLLTNGF</sequence>
<dbReference type="EMBL" id="JAJSOF020000001">
    <property type="protein sequence ID" value="KAJ4451718.1"/>
    <property type="molecule type" value="Genomic_DNA"/>
</dbReference>
<organism evidence="1 2">
    <name type="scientific">Periplaneta americana</name>
    <name type="common">American cockroach</name>
    <name type="synonym">Blatta americana</name>
    <dbReference type="NCBI Taxonomy" id="6978"/>
    <lineage>
        <taxon>Eukaryota</taxon>
        <taxon>Metazoa</taxon>
        <taxon>Ecdysozoa</taxon>
        <taxon>Arthropoda</taxon>
        <taxon>Hexapoda</taxon>
        <taxon>Insecta</taxon>
        <taxon>Pterygota</taxon>
        <taxon>Neoptera</taxon>
        <taxon>Polyneoptera</taxon>
        <taxon>Dictyoptera</taxon>
        <taxon>Blattodea</taxon>
        <taxon>Blattoidea</taxon>
        <taxon>Blattidae</taxon>
        <taxon>Blattinae</taxon>
        <taxon>Periplaneta</taxon>
    </lineage>
</organism>
<evidence type="ECO:0000313" key="2">
    <source>
        <dbReference type="Proteomes" id="UP001148838"/>
    </source>
</evidence>
<comment type="caution">
    <text evidence="1">The sequence shown here is derived from an EMBL/GenBank/DDBJ whole genome shotgun (WGS) entry which is preliminary data.</text>
</comment>
<keyword evidence="2" id="KW-1185">Reference proteome</keyword>
<proteinExistence type="predicted"/>
<name>A0ABQ8TZI9_PERAM</name>